<evidence type="ECO:0000256" key="4">
    <source>
        <dbReference type="ARBA" id="ARBA00022679"/>
    </source>
</evidence>
<evidence type="ECO:0000256" key="1">
    <source>
        <dbReference type="ARBA" id="ARBA00022490"/>
    </source>
</evidence>
<dbReference type="AlphaFoldDB" id="A0A1C6JGA1"/>
<keyword evidence="4 8" id="KW-0808">Transferase</keyword>
<dbReference type="PROSITE" id="PS00902">
    <property type="entry name" value="GLUTAMATE_5_KINASE"/>
    <property type="match status" value="1"/>
</dbReference>
<dbReference type="EC" id="2.7.2.11" evidence="8"/>
<comment type="subcellular location">
    <subcellularLocation>
        <location evidence="8">Cytoplasm</location>
    </subcellularLocation>
</comment>
<keyword evidence="6 8" id="KW-0418">Kinase</keyword>
<comment type="catalytic activity">
    <reaction evidence="8">
        <text>L-glutamate + ATP = L-glutamyl 5-phosphate + ADP</text>
        <dbReference type="Rhea" id="RHEA:14877"/>
        <dbReference type="ChEBI" id="CHEBI:29985"/>
        <dbReference type="ChEBI" id="CHEBI:30616"/>
        <dbReference type="ChEBI" id="CHEBI:58274"/>
        <dbReference type="ChEBI" id="CHEBI:456216"/>
        <dbReference type="EC" id="2.7.2.11"/>
    </reaction>
</comment>
<comment type="function">
    <text evidence="8">Catalyzes the transfer of a phosphate group to glutamate to form L-glutamate 5-phosphate.</text>
</comment>
<sequence>MQTEHREKRRIVIKVGTSTLTYETGHLNLRRIESLIRVLSDIKNSGQEIILVSSGAIGVGVSKLGLPCKPSDTPTKQAAAAVGQCELMYMYDKQFSQYHHNVSQVLLTRDAIEDDARCQNARNTLERLLQLSVIPIINENDTVAVEEIEFGDNDTLSAIVAELVSADTLIIMSDIDGFYDRDPRLYPDAKIISRIDVIDDAVRRAAGGAGSRRGTGGMVTKINAAEIATRCGCDMLIINGDDPKRLYDVVDGKVVGTLFKGVDVHD</sequence>
<feature type="domain" description="Aspartate/glutamate/uridylate kinase" evidence="9">
    <location>
        <begin position="10"/>
        <end position="239"/>
    </location>
</feature>
<dbReference type="GO" id="GO:0005524">
    <property type="term" value="F:ATP binding"/>
    <property type="evidence" value="ECO:0007669"/>
    <property type="project" value="UniProtKB-KW"/>
</dbReference>
<dbReference type="InterPro" id="IPR019797">
    <property type="entry name" value="Glutamate_5-kinase_CS"/>
</dbReference>
<feature type="binding site" evidence="8">
    <location>
        <position position="141"/>
    </location>
    <ligand>
        <name>substrate</name>
    </ligand>
</feature>
<dbReference type="InterPro" id="IPR011529">
    <property type="entry name" value="Glu_5kinase"/>
</dbReference>
<keyword evidence="3 8" id="KW-0641">Proline biosynthesis</keyword>
<comment type="similarity">
    <text evidence="8">Belongs to the glutamate 5-kinase family.</text>
</comment>
<feature type="binding site" evidence="8">
    <location>
        <begin position="215"/>
        <end position="221"/>
    </location>
    <ligand>
        <name>ATP</name>
        <dbReference type="ChEBI" id="CHEBI:30616"/>
    </ligand>
</feature>
<dbReference type="Pfam" id="PF00696">
    <property type="entry name" value="AA_kinase"/>
    <property type="match status" value="1"/>
</dbReference>
<keyword evidence="2 8" id="KW-0028">Amino-acid biosynthesis</keyword>
<evidence type="ECO:0000256" key="6">
    <source>
        <dbReference type="ARBA" id="ARBA00022777"/>
    </source>
</evidence>
<dbReference type="EMBL" id="FMHG01000001">
    <property type="protein sequence ID" value="SCJ81153.1"/>
    <property type="molecule type" value="Genomic_DNA"/>
</dbReference>
<dbReference type="UniPathway" id="UPA00098">
    <property type="reaction ID" value="UER00359"/>
</dbReference>
<evidence type="ECO:0000256" key="3">
    <source>
        <dbReference type="ARBA" id="ARBA00022650"/>
    </source>
</evidence>
<dbReference type="FunFam" id="3.40.1160.10:FF:000018">
    <property type="entry name" value="Glutamate 5-kinase"/>
    <property type="match status" value="1"/>
</dbReference>
<keyword evidence="7 8" id="KW-0067">ATP-binding</keyword>
<dbReference type="GO" id="GO:0055129">
    <property type="term" value="P:L-proline biosynthetic process"/>
    <property type="evidence" value="ECO:0007669"/>
    <property type="project" value="UniProtKB-UniRule"/>
</dbReference>
<evidence type="ECO:0000256" key="5">
    <source>
        <dbReference type="ARBA" id="ARBA00022741"/>
    </source>
</evidence>
<dbReference type="GO" id="GO:0004349">
    <property type="term" value="F:glutamate 5-kinase activity"/>
    <property type="evidence" value="ECO:0007669"/>
    <property type="project" value="UniProtKB-UniRule"/>
</dbReference>
<evidence type="ECO:0000256" key="8">
    <source>
        <dbReference type="HAMAP-Rule" id="MF_00456"/>
    </source>
</evidence>
<evidence type="ECO:0000259" key="9">
    <source>
        <dbReference type="Pfam" id="PF00696"/>
    </source>
</evidence>
<gene>
    <name evidence="8 10" type="primary">proB</name>
    <name evidence="10" type="ORF">SAMEA3545359_02179</name>
</gene>
<reference evidence="10" key="1">
    <citation type="submission" date="2015-09" db="EMBL/GenBank/DDBJ databases">
        <authorList>
            <consortium name="Pathogen Informatics"/>
        </authorList>
    </citation>
    <scope>NUCLEOTIDE SEQUENCE</scope>
    <source>
        <strain evidence="10">2789STDY5834896</strain>
    </source>
</reference>
<dbReference type="GO" id="GO:0005829">
    <property type="term" value="C:cytosol"/>
    <property type="evidence" value="ECO:0007669"/>
    <property type="project" value="TreeGrafter"/>
</dbReference>
<comment type="pathway">
    <text evidence="8">Amino-acid biosynthesis; L-proline biosynthesis; L-glutamate 5-semialdehyde from L-glutamate: step 1/2.</text>
</comment>
<evidence type="ECO:0000313" key="10">
    <source>
        <dbReference type="EMBL" id="SCJ81153.1"/>
    </source>
</evidence>
<evidence type="ECO:0000256" key="2">
    <source>
        <dbReference type="ARBA" id="ARBA00022605"/>
    </source>
</evidence>
<dbReference type="InterPro" id="IPR001048">
    <property type="entry name" value="Asp/Glu/Uridylate_kinase"/>
</dbReference>
<dbReference type="HAMAP" id="MF_00456">
    <property type="entry name" value="ProB"/>
    <property type="match status" value="1"/>
</dbReference>
<keyword evidence="1 8" id="KW-0963">Cytoplasm</keyword>
<protein>
    <recommendedName>
        <fullName evidence="8">Glutamate 5-kinase</fullName>
        <ecNumber evidence="8">2.7.2.11</ecNumber>
    </recommendedName>
    <alternativeName>
        <fullName evidence="8">Gamma-glutamyl kinase</fullName>
        <shortName evidence="8">GK</shortName>
    </alternativeName>
</protein>
<dbReference type="InterPro" id="IPR005715">
    <property type="entry name" value="Glu_5kinase/COase_Synthase"/>
</dbReference>
<dbReference type="PANTHER" id="PTHR43654:SF1">
    <property type="entry name" value="ISOPENTENYL PHOSPHATE KINASE"/>
    <property type="match status" value="1"/>
</dbReference>
<accession>A0A1C6JGA1</accession>
<dbReference type="SUPFAM" id="SSF53633">
    <property type="entry name" value="Carbamate kinase-like"/>
    <property type="match status" value="1"/>
</dbReference>
<dbReference type="PIRSF" id="PIRSF000729">
    <property type="entry name" value="GK"/>
    <property type="match status" value="1"/>
</dbReference>
<dbReference type="Gene3D" id="3.40.1160.10">
    <property type="entry name" value="Acetylglutamate kinase-like"/>
    <property type="match status" value="1"/>
</dbReference>
<feature type="binding site" evidence="8">
    <location>
        <position position="54"/>
    </location>
    <ligand>
        <name>substrate</name>
    </ligand>
</feature>
<keyword evidence="5 8" id="KW-0547">Nucleotide-binding</keyword>
<feature type="binding site" evidence="8">
    <location>
        <position position="14"/>
    </location>
    <ligand>
        <name>ATP</name>
        <dbReference type="ChEBI" id="CHEBI:30616"/>
    </ligand>
</feature>
<dbReference type="InterPro" id="IPR001057">
    <property type="entry name" value="Glu/AcGlu_kinase"/>
</dbReference>
<name>A0A1C6JGA1_9FIRM</name>
<dbReference type="PANTHER" id="PTHR43654">
    <property type="entry name" value="GLUTAMATE 5-KINASE"/>
    <property type="match status" value="1"/>
</dbReference>
<organism evidence="10">
    <name type="scientific">uncultured Anaerotruncus sp</name>
    <dbReference type="NCBI Taxonomy" id="905011"/>
    <lineage>
        <taxon>Bacteria</taxon>
        <taxon>Bacillati</taxon>
        <taxon>Bacillota</taxon>
        <taxon>Clostridia</taxon>
        <taxon>Eubacteriales</taxon>
        <taxon>Oscillospiraceae</taxon>
        <taxon>Anaerotruncus</taxon>
        <taxon>environmental samples</taxon>
    </lineage>
</organism>
<feature type="binding site" evidence="8">
    <location>
        <begin position="173"/>
        <end position="174"/>
    </location>
    <ligand>
        <name>ATP</name>
        <dbReference type="ChEBI" id="CHEBI:30616"/>
    </ligand>
</feature>
<feature type="binding site" evidence="8">
    <location>
        <position position="153"/>
    </location>
    <ligand>
        <name>substrate</name>
    </ligand>
</feature>
<dbReference type="InterPro" id="IPR041739">
    <property type="entry name" value="G5K_ProB"/>
</dbReference>
<dbReference type="NCBIfam" id="TIGR01027">
    <property type="entry name" value="proB"/>
    <property type="match status" value="1"/>
</dbReference>
<dbReference type="InterPro" id="IPR036393">
    <property type="entry name" value="AceGlu_kinase-like_sf"/>
</dbReference>
<dbReference type="CDD" id="cd04242">
    <property type="entry name" value="AAK_G5K_ProB"/>
    <property type="match status" value="1"/>
</dbReference>
<dbReference type="PRINTS" id="PR00474">
    <property type="entry name" value="GLU5KINASE"/>
</dbReference>
<evidence type="ECO:0000256" key="7">
    <source>
        <dbReference type="ARBA" id="ARBA00022840"/>
    </source>
</evidence>
<proteinExistence type="inferred from homology"/>